<evidence type="ECO:0000256" key="2">
    <source>
        <dbReference type="ARBA" id="ARBA00022723"/>
    </source>
</evidence>
<comment type="caution">
    <text evidence="9">The sequence shown here is derived from an EMBL/GenBank/DDBJ whole genome shotgun (WGS) entry which is preliminary data.</text>
</comment>
<dbReference type="RefSeq" id="WP_237464570.1">
    <property type="nucleotide sequence ID" value="NZ_QYAG01000001.1"/>
</dbReference>
<dbReference type="Gene3D" id="3.90.1660.10">
    <property type="entry name" value="CofE-like domain"/>
    <property type="match status" value="1"/>
</dbReference>
<keyword evidence="2" id="KW-0479">Metal-binding</keyword>
<dbReference type="PANTHER" id="PTHR47917:SF1">
    <property type="entry name" value="COENZYME F420:L-GLUTAMATE LIGASE"/>
    <property type="match status" value="1"/>
</dbReference>
<evidence type="ECO:0000256" key="5">
    <source>
        <dbReference type="ARBA" id="ARBA00022958"/>
    </source>
</evidence>
<organism evidence="9 10">
    <name type="scientific">Leucobacter luti</name>
    <dbReference type="NCBI Taxonomy" id="340320"/>
    <lineage>
        <taxon>Bacteria</taxon>
        <taxon>Bacillati</taxon>
        <taxon>Actinomycetota</taxon>
        <taxon>Actinomycetes</taxon>
        <taxon>Micrococcales</taxon>
        <taxon>Microbacteriaceae</taxon>
        <taxon>Leucobacter</taxon>
    </lineage>
</organism>
<evidence type="ECO:0000313" key="9">
    <source>
        <dbReference type="EMBL" id="RZT67004.1"/>
    </source>
</evidence>
<dbReference type="GO" id="GO:0046872">
    <property type="term" value="F:metal ion binding"/>
    <property type="evidence" value="ECO:0007669"/>
    <property type="project" value="UniProtKB-KW"/>
</dbReference>
<gene>
    <name evidence="9" type="ORF">EV139_1134</name>
</gene>
<name>A0A4Q7U0V1_9MICO</name>
<accession>A0A4Q7U0V1</accession>
<dbReference type="InterPro" id="IPR002847">
    <property type="entry name" value="F420-0_gamma-glut_ligase-dom"/>
</dbReference>
<sequence>MPQPLLIHPVEGLPEFEPGMSIAAEIVRALDGCEQLSGLCDGDVLVVTSKIVSKVEDRFLPASEKAAALAAETVRVVAKLPGSGASAIVENRLGLVMAAAGIDESNVAGERLLLLPEDPDRSAARIAEELERLTGSIVGVIVSDTAGRAWRIGQTDMAIGAARVQVIDDVRGGVDANSKPLIVTQRCVGDELAAAADLVKGKASNLPVAVIRGLSQHVGARFVDGARSIVRAPEEDLFRMGANEAIAEGERRARAARDV</sequence>
<dbReference type="PANTHER" id="PTHR47917">
    <property type="match status" value="1"/>
</dbReference>
<evidence type="ECO:0000259" key="8">
    <source>
        <dbReference type="Pfam" id="PF01996"/>
    </source>
</evidence>
<dbReference type="Proteomes" id="UP000291832">
    <property type="component" value="Unassembled WGS sequence"/>
</dbReference>
<reference evidence="9 10" key="1">
    <citation type="journal article" date="2015" name="Stand. Genomic Sci.">
        <title>Genomic Encyclopedia of Bacterial and Archaeal Type Strains, Phase III: the genomes of soil and plant-associated and newly described type strains.</title>
        <authorList>
            <person name="Whitman W.B."/>
            <person name="Woyke T."/>
            <person name="Klenk H.P."/>
            <person name="Zhou Y."/>
            <person name="Lilburn T.G."/>
            <person name="Beck B.J."/>
            <person name="De Vos P."/>
            <person name="Vandamme P."/>
            <person name="Eisen J.A."/>
            <person name="Garrity G."/>
            <person name="Hugenholtz P."/>
            <person name="Kyrpides N.C."/>
        </authorList>
    </citation>
    <scope>NUCLEOTIDE SEQUENCE [LARGE SCALE GENOMIC DNA]</scope>
    <source>
        <strain evidence="9 10">RF6</strain>
    </source>
</reference>
<keyword evidence="6" id="KW-0342">GTP-binding</keyword>
<keyword evidence="7" id="KW-0464">Manganese</keyword>
<dbReference type="SUPFAM" id="SSF144010">
    <property type="entry name" value="CofE-like"/>
    <property type="match status" value="1"/>
</dbReference>
<dbReference type="NCBIfam" id="TIGR01916">
    <property type="entry name" value="F420_cofE"/>
    <property type="match status" value="1"/>
</dbReference>
<dbReference type="Pfam" id="PF01996">
    <property type="entry name" value="F420_ligase"/>
    <property type="match status" value="1"/>
</dbReference>
<evidence type="ECO:0000256" key="1">
    <source>
        <dbReference type="ARBA" id="ARBA00022598"/>
    </source>
</evidence>
<evidence type="ECO:0000256" key="3">
    <source>
        <dbReference type="ARBA" id="ARBA00022741"/>
    </source>
</evidence>
<dbReference type="GO" id="GO:0005525">
    <property type="term" value="F:GTP binding"/>
    <property type="evidence" value="ECO:0007669"/>
    <property type="project" value="UniProtKB-KW"/>
</dbReference>
<protein>
    <submittedName>
        <fullName evidence="9">Coenzyme F420-0:L-glutamate ligase/coenzyme F420-1:gamma-L-glutamate ligase</fullName>
    </submittedName>
</protein>
<keyword evidence="3" id="KW-0547">Nucleotide-binding</keyword>
<keyword evidence="4" id="KW-0460">Magnesium</keyword>
<proteinExistence type="predicted"/>
<evidence type="ECO:0000313" key="10">
    <source>
        <dbReference type="Proteomes" id="UP000291832"/>
    </source>
</evidence>
<keyword evidence="1 9" id="KW-0436">Ligase</keyword>
<dbReference type="GO" id="GO:0052618">
    <property type="term" value="F:coenzyme F420-0:L-glutamate ligase activity"/>
    <property type="evidence" value="ECO:0007669"/>
    <property type="project" value="TreeGrafter"/>
</dbReference>
<evidence type="ECO:0000256" key="7">
    <source>
        <dbReference type="ARBA" id="ARBA00023211"/>
    </source>
</evidence>
<evidence type="ECO:0000256" key="6">
    <source>
        <dbReference type="ARBA" id="ARBA00023134"/>
    </source>
</evidence>
<dbReference type="InterPro" id="IPR008225">
    <property type="entry name" value="F420-0_g-glutamyl_ligase"/>
</dbReference>
<dbReference type="EMBL" id="SHKI01000003">
    <property type="protein sequence ID" value="RZT67004.1"/>
    <property type="molecule type" value="Genomic_DNA"/>
</dbReference>
<dbReference type="AlphaFoldDB" id="A0A4Q7U0V1"/>
<dbReference type="Gene3D" id="3.30.1330.100">
    <property type="entry name" value="CofE-like"/>
    <property type="match status" value="1"/>
</dbReference>
<evidence type="ECO:0000256" key="4">
    <source>
        <dbReference type="ARBA" id="ARBA00022842"/>
    </source>
</evidence>
<keyword evidence="5" id="KW-0630">Potassium</keyword>
<feature type="domain" description="Coenzyme F420:L-glutamate ligase-like" evidence="8">
    <location>
        <begin position="13"/>
        <end position="213"/>
    </location>
</feature>
<keyword evidence="10" id="KW-1185">Reference proteome</keyword>